<accession>A0A1V4H8N6</accession>
<comment type="caution">
    <text evidence="1">The sequence shown here is derived from an EMBL/GenBank/DDBJ whole genome shotgun (WGS) entry which is preliminary data.</text>
</comment>
<dbReference type="STRING" id="1469647.BC351_10275"/>
<dbReference type="Proteomes" id="UP000190626">
    <property type="component" value="Unassembled WGS sequence"/>
</dbReference>
<sequence length="194" mass="22390">MLEGTNFSFDGKYSVNYGLLNCKIGGGLFDEQFVANKDIKETRVRGKDKPYLQEVVRAPLEFSLTFAFEDNYDESKIREVARWLDTDYYAPFFTDSNTERVFYCMLVSDSKLLHNGLKQGYVELTFRCDGPFSYSRSFVSKTYEWHDSPLTITKQTFADGVSENLIMDSENKLIMNPVKPKWSGHSSAIKWIDV</sequence>
<dbReference type="OrthoDB" id="2731856at2"/>
<dbReference type="EMBL" id="MBTG01000056">
    <property type="protein sequence ID" value="OPH47570.1"/>
    <property type="molecule type" value="Genomic_DNA"/>
</dbReference>
<keyword evidence="2" id="KW-1185">Reference proteome</keyword>
<protein>
    <submittedName>
        <fullName evidence="1">Phage tail protein</fullName>
    </submittedName>
</protein>
<evidence type="ECO:0000313" key="2">
    <source>
        <dbReference type="Proteomes" id="UP000190626"/>
    </source>
</evidence>
<name>A0A1V4H8N6_9BACL</name>
<gene>
    <name evidence="1" type="ORF">BC351_10275</name>
</gene>
<dbReference type="RefSeq" id="WP_079420159.1">
    <property type="nucleotide sequence ID" value="NZ_MBTG01000056.1"/>
</dbReference>
<dbReference type="AlphaFoldDB" id="A0A1V4H8N6"/>
<evidence type="ECO:0000313" key="1">
    <source>
        <dbReference type="EMBL" id="OPH47570.1"/>
    </source>
</evidence>
<dbReference type="Gene3D" id="2.40.30.200">
    <property type="match status" value="1"/>
</dbReference>
<reference evidence="2" key="1">
    <citation type="submission" date="2016-07" db="EMBL/GenBank/DDBJ databases">
        <authorList>
            <person name="Florea S."/>
            <person name="Webb J.S."/>
            <person name="Jaromczyk J."/>
            <person name="Schardl C.L."/>
        </authorList>
    </citation>
    <scope>NUCLEOTIDE SEQUENCE [LARGE SCALE GENOMIC DNA]</scope>
    <source>
        <strain evidence="2">CY1</strain>
    </source>
</reference>
<organism evidence="1 2">
    <name type="scientific">Paenibacillus ferrarius</name>
    <dbReference type="NCBI Taxonomy" id="1469647"/>
    <lineage>
        <taxon>Bacteria</taxon>
        <taxon>Bacillati</taxon>
        <taxon>Bacillota</taxon>
        <taxon>Bacilli</taxon>
        <taxon>Bacillales</taxon>
        <taxon>Paenibacillaceae</taxon>
        <taxon>Paenibacillus</taxon>
    </lineage>
</organism>
<proteinExistence type="predicted"/>